<dbReference type="AlphaFoldDB" id="A0AAD9NYK5"/>
<name>A0AAD9NYK5_RIDPI</name>
<comment type="caution">
    <text evidence="6">The sequence shown here is derived from an EMBL/GenBank/DDBJ whole genome shotgun (WGS) entry which is preliminary data.</text>
</comment>
<evidence type="ECO:0000256" key="5">
    <source>
        <dbReference type="SAM" id="MobiDB-lite"/>
    </source>
</evidence>
<proteinExistence type="inferred from homology"/>
<sequence length="908" mass="100831">MLSPVTNRDIFLDDALNGEATENGLNYHIDGHYDADKRVIYLHLLSAYDAGQLTGLCKKASDEMSQSGFLGSCHTMEQKHARALLYLFTVSHILLLVHPSSSFDISYVRLFRILESTRQKLQPHMTDLLQGLPISKDWALAARPCSPRVLFVFASSTLTNTPECGGSGNGGSGGMNGGPRQDGGPPSPRNQKVSSVKRLQHAIEDQIYRILRKARVITNISNNSLFAVPANQEFVYVHQKPLDTSDPVQFYIRQLTSHCTLYRSTDQPRSRSYQVNRRTNQMYSSSKNEPSLDPSTLPLNSDPVTSSNSSFQEFLWQHIELAQTKGFDDNLGRNPVPSLFELPTVEQWFLVCKELHTFFMVDQPESHAWPHFNTLRSLLEIDTRFSESRCAKVLPLAESTYQDSLPQHYTKSYHLNKLFQAKKVFVQHARGPASEKCLRQLEEDCEKLWHSGRQLCETLSLTGNHCLNELHRLPREGGGERGSEDTQGLPEMTHCSPFKTKAACNCGRTQGERDDPFSLKAANFDFYDALEKSCCGPLEHYKYAAFNYNDTNIPTTAEPKEDVVLSMATIASKVTMATMATSIGGTQSPKTRRDSASKFDLTHSLSLALSLGQSADSNSFGHDVPVSLTDERSHDLTAADDAQTDKPAMSSVKPAPPGGSEFLSGMMNANSPHGLVPKFPSWSLLSLGKYSSYSSTSGLDQPGLLHSSNFLLPWDVLVKAEKWPSVSENTTKKTKSRKSQKELSDVMVRSYFGLEYECPRGHRFFCSGPEKILKSTPGSCPVAVSKELTAHKLLTSDMPLYFPCHCRSSKGFVAQLMRVFVATPEAPISIELNARVQPAPTPCPTFHPDSDGPIPLPPGHIWVLRLPYIYLGENGPYLMPSDPQQVAACRILKGLFTIKEVQPLTQQG</sequence>
<feature type="region of interest" description="Disordered" evidence="5">
    <location>
        <begin position="162"/>
        <end position="193"/>
    </location>
</feature>
<evidence type="ECO:0000256" key="3">
    <source>
        <dbReference type="ARBA" id="ARBA00029509"/>
    </source>
</evidence>
<feature type="compositionally biased region" description="Gly residues" evidence="5">
    <location>
        <begin position="165"/>
        <end position="181"/>
    </location>
</feature>
<dbReference type="PANTHER" id="PTHR13091:SF0">
    <property type="entry name" value="NONSENSE-MEDIATED MRNA DECAY FACTOR SMG8"/>
    <property type="match status" value="1"/>
</dbReference>
<dbReference type="Pfam" id="PF10220">
    <property type="entry name" value="Smg8_Smg9"/>
    <property type="match status" value="1"/>
</dbReference>
<reference evidence="6" key="1">
    <citation type="journal article" date="2023" name="Mol. Biol. Evol.">
        <title>Third-Generation Sequencing Reveals the Adaptive Role of the Epigenome in Three Deep-Sea Polychaetes.</title>
        <authorList>
            <person name="Perez M."/>
            <person name="Aroh O."/>
            <person name="Sun Y."/>
            <person name="Lan Y."/>
            <person name="Juniper S.K."/>
            <person name="Young C.R."/>
            <person name="Angers B."/>
            <person name="Qian P.Y."/>
        </authorList>
    </citation>
    <scope>NUCLEOTIDE SEQUENCE</scope>
    <source>
        <strain evidence="6">R07B-5</strain>
    </source>
</reference>
<keyword evidence="2 4" id="KW-0866">Nonsense-mediated mRNA decay</keyword>
<dbReference type="EMBL" id="JAODUO010000250">
    <property type="protein sequence ID" value="KAK2184845.1"/>
    <property type="molecule type" value="Genomic_DNA"/>
</dbReference>
<evidence type="ECO:0000313" key="7">
    <source>
        <dbReference type="Proteomes" id="UP001209878"/>
    </source>
</evidence>
<evidence type="ECO:0000256" key="4">
    <source>
        <dbReference type="RuleBase" id="RU367133"/>
    </source>
</evidence>
<comment type="function">
    <text evidence="4">Involved in nonsense-mediated decay (NMD) of mRNAs containing premature stop codons.</text>
</comment>
<dbReference type="GO" id="GO:0000184">
    <property type="term" value="P:nuclear-transcribed mRNA catabolic process, nonsense-mediated decay"/>
    <property type="evidence" value="ECO:0007669"/>
    <property type="project" value="UniProtKB-UniRule"/>
</dbReference>
<feature type="region of interest" description="Disordered" evidence="5">
    <location>
        <begin position="266"/>
        <end position="305"/>
    </location>
</feature>
<comment type="similarity">
    <text evidence="1 4">Belongs to the SMG8 family.</text>
</comment>
<evidence type="ECO:0000256" key="1">
    <source>
        <dbReference type="ARBA" id="ARBA00006443"/>
    </source>
</evidence>
<evidence type="ECO:0000256" key="2">
    <source>
        <dbReference type="ARBA" id="ARBA00023161"/>
    </source>
</evidence>
<gene>
    <name evidence="6" type="ORF">NP493_250g01048</name>
</gene>
<protein>
    <recommendedName>
        <fullName evidence="3 4">Nonsense-mediated mRNA decay factor SMG8</fullName>
    </recommendedName>
</protein>
<evidence type="ECO:0000313" key="6">
    <source>
        <dbReference type="EMBL" id="KAK2184845.1"/>
    </source>
</evidence>
<organism evidence="6 7">
    <name type="scientific">Ridgeia piscesae</name>
    <name type="common">Tubeworm</name>
    <dbReference type="NCBI Taxonomy" id="27915"/>
    <lineage>
        <taxon>Eukaryota</taxon>
        <taxon>Metazoa</taxon>
        <taxon>Spiralia</taxon>
        <taxon>Lophotrochozoa</taxon>
        <taxon>Annelida</taxon>
        <taxon>Polychaeta</taxon>
        <taxon>Sedentaria</taxon>
        <taxon>Canalipalpata</taxon>
        <taxon>Sabellida</taxon>
        <taxon>Siboglinidae</taxon>
        <taxon>Ridgeia</taxon>
    </lineage>
</organism>
<keyword evidence="7" id="KW-1185">Reference proteome</keyword>
<accession>A0AAD9NYK5</accession>
<dbReference type="PANTHER" id="PTHR13091">
    <property type="entry name" value="AMPLIFIED IN BREAST CANCER 2-RELATED"/>
    <property type="match status" value="1"/>
</dbReference>
<dbReference type="Proteomes" id="UP001209878">
    <property type="component" value="Unassembled WGS sequence"/>
</dbReference>
<feature type="region of interest" description="Disordered" evidence="5">
    <location>
        <begin position="638"/>
        <end position="666"/>
    </location>
</feature>
<dbReference type="InterPro" id="IPR019354">
    <property type="entry name" value="SMG8-like"/>
</dbReference>